<dbReference type="PANTHER" id="PTHR44688:SF16">
    <property type="entry name" value="DNA-BINDING TRANSCRIPTIONAL ACTIVATOR DEVR_DOSR"/>
    <property type="match status" value="1"/>
</dbReference>
<dbReference type="RefSeq" id="WP_094265178.1">
    <property type="nucleotide sequence ID" value="NZ_NOWF01000008.1"/>
</dbReference>
<dbReference type="SUPFAM" id="SSF55781">
    <property type="entry name" value="GAF domain-like"/>
    <property type="match status" value="1"/>
</dbReference>
<dbReference type="Proteomes" id="UP000215459">
    <property type="component" value="Unassembled WGS sequence"/>
</dbReference>
<dbReference type="CDD" id="cd06170">
    <property type="entry name" value="LuxR_C_like"/>
    <property type="match status" value="1"/>
</dbReference>
<gene>
    <name evidence="5" type="ORF">CHM34_13680</name>
</gene>
<evidence type="ECO:0000313" key="5">
    <source>
        <dbReference type="EMBL" id="OYD06981.1"/>
    </source>
</evidence>
<evidence type="ECO:0000256" key="2">
    <source>
        <dbReference type="ARBA" id="ARBA00023125"/>
    </source>
</evidence>
<evidence type="ECO:0000256" key="1">
    <source>
        <dbReference type="ARBA" id="ARBA00023015"/>
    </source>
</evidence>
<dbReference type="PRINTS" id="PR00038">
    <property type="entry name" value="HTHLUXR"/>
</dbReference>
<accession>A0A235B425</accession>
<dbReference type="Pfam" id="PF01590">
    <property type="entry name" value="GAF"/>
    <property type="match status" value="1"/>
</dbReference>
<dbReference type="InterPro" id="IPR003018">
    <property type="entry name" value="GAF"/>
</dbReference>
<evidence type="ECO:0000259" key="4">
    <source>
        <dbReference type="PROSITE" id="PS50043"/>
    </source>
</evidence>
<keyword evidence="3" id="KW-0804">Transcription</keyword>
<sequence>MRISTFLSTPLLPQHELQQMMDTIIRNYEDCLRSWKIRLSTFNLDPEQKKAIHDLFQFLAGRIDLASSYFSEYEENFLQLVASHRSVLHVGQVLLTIGTFEEIVMGVLLQKHRQPDIHTRYRWLHSLSLTLACSVTRSAYTDPSESEQEQAPLKELKNVDPLLQTIIRLDEVLMTSHTLEELLTASVRFITERSGMERGALFWYSPLTRTIEGIYSHQVDVSDIRRVREMDSNIPGIAKAMNGDRTVFFFREAQLYFPMHYVKQFGLTSLLTATLRDENRTPVGFLLLDQSGKPFDPDAQTLEGVKKMVSRVCLSLRSKLYESGNPSPAPVSLLTQREQEILQMIADGHSTKHIGETLHISEHTAAEYAHSVLKKLKVKNRPEAVSKGLKQGLIR</sequence>
<reference evidence="5 6" key="1">
    <citation type="submission" date="2017-07" db="EMBL/GenBank/DDBJ databases">
        <title>The genome sequence of Paludifilum halophilum highlights mechanisms for microbial adaptation to high salt environemnts.</title>
        <authorList>
            <person name="Belbahri L."/>
        </authorList>
    </citation>
    <scope>NUCLEOTIDE SEQUENCE [LARGE SCALE GENOMIC DNA]</scope>
    <source>
        <strain evidence="5 6">DSM 102817</strain>
    </source>
</reference>
<proteinExistence type="predicted"/>
<dbReference type="AlphaFoldDB" id="A0A235B425"/>
<comment type="caution">
    <text evidence="5">The sequence shown here is derived from an EMBL/GenBank/DDBJ whole genome shotgun (WGS) entry which is preliminary data.</text>
</comment>
<dbReference type="Pfam" id="PF00196">
    <property type="entry name" value="GerE"/>
    <property type="match status" value="1"/>
</dbReference>
<evidence type="ECO:0000256" key="3">
    <source>
        <dbReference type="ARBA" id="ARBA00023163"/>
    </source>
</evidence>
<dbReference type="InterPro" id="IPR000792">
    <property type="entry name" value="Tscrpt_reg_LuxR_C"/>
</dbReference>
<evidence type="ECO:0000313" key="6">
    <source>
        <dbReference type="Proteomes" id="UP000215459"/>
    </source>
</evidence>
<dbReference type="InterPro" id="IPR016032">
    <property type="entry name" value="Sig_transdc_resp-reg_C-effctor"/>
</dbReference>
<organism evidence="5 6">
    <name type="scientific">Paludifilum halophilum</name>
    <dbReference type="NCBI Taxonomy" id="1642702"/>
    <lineage>
        <taxon>Bacteria</taxon>
        <taxon>Bacillati</taxon>
        <taxon>Bacillota</taxon>
        <taxon>Bacilli</taxon>
        <taxon>Bacillales</taxon>
        <taxon>Thermoactinomycetaceae</taxon>
        <taxon>Paludifilum</taxon>
    </lineage>
</organism>
<keyword evidence="1" id="KW-0805">Transcription regulation</keyword>
<dbReference type="GO" id="GO:0045892">
    <property type="term" value="P:negative regulation of DNA-templated transcription"/>
    <property type="evidence" value="ECO:0007669"/>
    <property type="project" value="UniProtKB-ARBA"/>
</dbReference>
<dbReference type="EMBL" id="NOWF01000008">
    <property type="protein sequence ID" value="OYD06981.1"/>
    <property type="molecule type" value="Genomic_DNA"/>
</dbReference>
<dbReference type="Gene3D" id="1.10.10.10">
    <property type="entry name" value="Winged helix-like DNA-binding domain superfamily/Winged helix DNA-binding domain"/>
    <property type="match status" value="1"/>
</dbReference>
<dbReference type="SUPFAM" id="SSF46894">
    <property type="entry name" value="C-terminal effector domain of the bipartite response regulators"/>
    <property type="match status" value="1"/>
</dbReference>
<keyword evidence="2" id="KW-0238">DNA-binding</keyword>
<dbReference type="InterPro" id="IPR029016">
    <property type="entry name" value="GAF-like_dom_sf"/>
</dbReference>
<dbReference type="OrthoDB" id="2825042at2"/>
<protein>
    <recommendedName>
        <fullName evidence="4">HTH luxR-type domain-containing protein</fullName>
    </recommendedName>
</protein>
<dbReference type="GO" id="GO:0003677">
    <property type="term" value="F:DNA binding"/>
    <property type="evidence" value="ECO:0007669"/>
    <property type="project" value="UniProtKB-KW"/>
</dbReference>
<feature type="domain" description="HTH luxR-type" evidence="4">
    <location>
        <begin position="327"/>
        <end position="392"/>
    </location>
</feature>
<dbReference type="InterPro" id="IPR036388">
    <property type="entry name" value="WH-like_DNA-bd_sf"/>
</dbReference>
<dbReference type="Gene3D" id="3.30.450.40">
    <property type="match status" value="1"/>
</dbReference>
<dbReference type="SMART" id="SM00421">
    <property type="entry name" value="HTH_LUXR"/>
    <property type="match status" value="1"/>
</dbReference>
<dbReference type="PANTHER" id="PTHR44688">
    <property type="entry name" value="DNA-BINDING TRANSCRIPTIONAL ACTIVATOR DEVR_DOSR"/>
    <property type="match status" value="1"/>
</dbReference>
<dbReference type="PROSITE" id="PS50043">
    <property type="entry name" value="HTH_LUXR_2"/>
    <property type="match status" value="1"/>
</dbReference>
<name>A0A235B425_9BACL</name>
<keyword evidence="6" id="KW-1185">Reference proteome</keyword>